<gene>
    <name evidence="1" type="ORF">G7043_23935</name>
</gene>
<protein>
    <submittedName>
        <fullName evidence="1">Pentapeptide repeat-containing protein</fullName>
    </submittedName>
</protein>
<evidence type="ECO:0000313" key="2">
    <source>
        <dbReference type="Proteomes" id="UP000481360"/>
    </source>
</evidence>
<dbReference type="InterPro" id="IPR001646">
    <property type="entry name" value="5peptide_repeat"/>
</dbReference>
<comment type="caution">
    <text evidence="1">The sequence shown here is derived from an EMBL/GenBank/DDBJ whole genome shotgun (WGS) entry which is preliminary data.</text>
</comment>
<dbReference type="PANTHER" id="PTHR14136:SF17">
    <property type="entry name" value="BTB_POZ DOMAIN-CONTAINING PROTEIN KCTD9"/>
    <property type="match status" value="1"/>
</dbReference>
<evidence type="ECO:0000313" key="1">
    <source>
        <dbReference type="EMBL" id="NGY61985.1"/>
    </source>
</evidence>
<accession>A0A7C9RRX8</accession>
<dbReference type="Proteomes" id="UP000481360">
    <property type="component" value="Unassembled WGS sequence"/>
</dbReference>
<organism evidence="1 2">
    <name type="scientific">Lentzea alba</name>
    <dbReference type="NCBI Taxonomy" id="2714351"/>
    <lineage>
        <taxon>Bacteria</taxon>
        <taxon>Bacillati</taxon>
        <taxon>Actinomycetota</taxon>
        <taxon>Actinomycetes</taxon>
        <taxon>Pseudonocardiales</taxon>
        <taxon>Pseudonocardiaceae</taxon>
        <taxon>Lentzea</taxon>
    </lineage>
</organism>
<dbReference type="Gene3D" id="2.160.20.80">
    <property type="entry name" value="E3 ubiquitin-protein ligase SopA"/>
    <property type="match status" value="1"/>
</dbReference>
<sequence>MIALVSAVTAVVATLVGYWNLQVSDRQADLTEQGQHQDRFDRAVERLGNQTALEVRLGAIMSFDRLVNDSPGFRESVVGMLAGFVREQAPAKACDTPGTVKPDIQAALDSIGKHYRSPGKDSPGYALNLRSTCLQGANLSGHTFDRADLGGSNLSGALLNGTRFAGAYLMRTNFSRSFLMRADFTCASIVLANFSESTLVATDMTGAELMAPNFQNTTLWQVNLSFATMTDVVLTPEQEDGVSRATTTKIFCAPPDNYAQAPAW</sequence>
<dbReference type="AlphaFoldDB" id="A0A7C9RRX8"/>
<dbReference type="RefSeq" id="WP_166048967.1">
    <property type="nucleotide sequence ID" value="NZ_JAAMPJ010000006.1"/>
</dbReference>
<dbReference type="PANTHER" id="PTHR14136">
    <property type="entry name" value="BTB_POZ DOMAIN-CONTAINING PROTEIN KCTD9"/>
    <property type="match status" value="1"/>
</dbReference>
<dbReference type="Pfam" id="PF00805">
    <property type="entry name" value="Pentapeptide"/>
    <property type="match status" value="2"/>
</dbReference>
<keyword evidence="2" id="KW-1185">Reference proteome</keyword>
<dbReference type="EMBL" id="JAAMPJ010000006">
    <property type="protein sequence ID" value="NGY61985.1"/>
    <property type="molecule type" value="Genomic_DNA"/>
</dbReference>
<reference evidence="1 2" key="1">
    <citation type="submission" date="2020-03" db="EMBL/GenBank/DDBJ databases">
        <title>Isolation and identification of active actinomycetes.</title>
        <authorList>
            <person name="Sun X."/>
        </authorList>
    </citation>
    <scope>NUCLEOTIDE SEQUENCE [LARGE SCALE GENOMIC DNA]</scope>
    <source>
        <strain evidence="1 2">NEAU-D13</strain>
    </source>
</reference>
<dbReference type="SUPFAM" id="SSF141571">
    <property type="entry name" value="Pentapeptide repeat-like"/>
    <property type="match status" value="1"/>
</dbReference>
<dbReference type="InterPro" id="IPR051082">
    <property type="entry name" value="Pentapeptide-BTB/POZ_domain"/>
</dbReference>
<name>A0A7C9RRX8_9PSEU</name>
<proteinExistence type="predicted"/>